<name>A0ABN1Y169_9ACTN</name>
<comment type="caution">
    <text evidence="1">The sequence shown here is derived from an EMBL/GenBank/DDBJ whole genome shotgun (WGS) entry which is preliminary data.</text>
</comment>
<dbReference type="EMBL" id="BAAAKJ010000132">
    <property type="protein sequence ID" value="GAA1393320.1"/>
    <property type="molecule type" value="Genomic_DNA"/>
</dbReference>
<dbReference type="RefSeq" id="WP_344333523.1">
    <property type="nucleotide sequence ID" value="NZ_BAAAKJ010000132.1"/>
</dbReference>
<protein>
    <recommendedName>
        <fullName evidence="3">Antibiotic biosynthesis monooxygenase</fullName>
    </recommendedName>
</protein>
<sequence length="109" mass="12586">MLEITVRTENDETHPRPGVEALAGLVRRIGAKRDRFLVVERRPDEPDVYVQVWHEEGENYTLEYRDGGPDKHFQVLLDDPEPVITAMTAWARREPGWGEGHAWEALELP</sequence>
<evidence type="ECO:0008006" key="3">
    <source>
        <dbReference type="Google" id="ProtNLM"/>
    </source>
</evidence>
<gene>
    <name evidence="1" type="ORF">GCM10009639_26310</name>
</gene>
<organism evidence="1 2">
    <name type="scientific">Kitasatospora putterlickiae</name>
    <dbReference type="NCBI Taxonomy" id="221725"/>
    <lineage>
        <taxon>Bacteria</taxon>
        <taxon>Bacillati</taxon>
        <taxon>Actinomycetota</taxon>
        <taxon>Actinomycetes</taxon>
        <taxon>Kitasatosporales</taxon>
        <taxon>Streptomycetaceae</taxon>
        <taxon>Kitasatospora</taxon>
    </lineage>
</organism>
<dbReference type="Proteomes" id="UP001499863">
    <property type="component" value="Unassembled WGS sequence"/>
</dbReference>
<evidence type="ECO:0000313" key="2">
    <source>
        <dbReference type="Proteomes" id="UP001499863"/>
    </source>
</evidence>
<proteinExistence type="predicted"/>
<evidence type="ECO:0000313" key="1">
    <source>
        <dbReference type="EMBL" id="GAA1393320.1"/>
    </source>
</evidence>
<reference evidence="1 2" key="1">
    <citation type="journal article" date="2019" name="Int. J. Syst. Evol. Microbiol.">
        <title>The Global Catalogue of Microorganisms (GCM) 10K type strain sequencing project: providing services to taxonomists for standard genome sequencing and annotation.</title>
        <authorList>
            <consortium name="The Broad Institute Genomics Platform"/>
            <consortium name="The Broad Institute Genome Sequencing Center for Infectious Disease"/>
            <person name="Wu L."/>
            <person name="Ma J."/>
        </authorList>
    </citation>
    <scope>NUCLEOTIDE SEQUENCE [LARGE SCALE GENOMIC DNA]</scope>
    <source>
        <strain evidence="1 2">JCM 12393</strain>
    </source>
</reference>
<keyword evidence="2" id="KW-1185">Reference proteome</keyword>
<accession>A0ABN1Y169</accession>